<dbReference type="SUPFAM" id="SSF46689">
    <property type="entry name" value="Homeodomain-like"/>
    <property type="match status" value="2"/>
</dbReference>
<evidence type="ECO:0000256" key="7">
    <source>
        <dbReference type="ARBA" id="ARBA00023163"/>
    </source>
</evidence>
<dbReference type="GO" id="GO:0000160">
    <property type="term" value="P:phosphorelay signal transduction system"/>
    <property type="evidence" value="ECO:0007669"/>
    <property type="project" value="UniProtKB-KW"/>
</dbReference>
<dbReference type="Pfam" id="PF12833">
    <property type="entry name" value="HTH_18"/>
    <property type="match status" value="1"/>
</dbReference>
<dbReference type="Pfam" id="PF00072">
    <property type="entry name" value="Response_reg"/>
    <property type="match status" value="1"/>
</dbReference>
<accession>A0A6B8RP32</accession>
<dbReference type="CDD" id="cd17536">
    <property type="entry name" value="REC_YesN-like"/>
    <property type="match status" value="1"/>
</dbReference>
<dbReference type="Proteomes" id="UP000426246">
    <property type="component" value="Chromosome"/>
</dbReference>
<proteinExistence type="predicted"/>
<keyword evidence="5" id="KW-0805">Transcription regulation</keyword>
<dbReference type="SMART" id="SM00342">
    <property type="entry name" value="HTH_ARAC"/>
    <property type="match status" value="1"/>
</dbReference>
<dbReference type="PRINTS" id="PR00032">
    <property type="entry name" value="HTHARAC"/>
</dbReference>
<organism evidence="11 12">
    <name type="scientific">Paenibacillus psychroresistens</name>
    <dbReference type="NCBI Taxonomy" id="1778678"/>
    <lineage>
        <taxon>Bacteria</taxon>
        <taxon>Bacillati</taxon>
        <taxon>Bacillota</taxon>
        <taxon>Bacilli</taxon>
        <taxon>Bacillales</taxon>
        <taxon>Paenibacillaceae</taxon>
        <taxon>Paenibacillus</taxon>
    </lineage>
</organism>
<evidence type="ECO:0000313" key="12">
    <source>
        <dbReference type="Proteomes" id="UP000426246"/>
    </source>
</evidence>
<gene>
    <name evidence="11" type="ORF">EHS13_21430</name>
</gene>
<evidence type="ECO:0000256" key="3">
    <source>
        <dbReference type="ARBA" id="ARBA00022553"/>
    </source>
</evidence>
<feature type="modified residue" description="4-aspartylphosphate" evidence="8">
    <location>
        <position position="57"/>
    </location>
</feature>
<dbReference type="GO" id="GO:0005737">
    <property type="term" value="C:cytoplasm"/>
    <property type="evidence" value="ECO:0007669"/>
    <property type="project" value="UniProtKB-SubCell"/>
</dbReference>
<evidence type="ECO:0000256" key="2">
    <source>
        <dbReference type="ARBA" id="ARBA00022490"/>
    </source>
</evidence>
<dbReference type="InterPro" id="IPR051552">
    <property type="entry name" value="HptR"/>
</dbReference>
<evidence type="ECO:0000256" key="1">
    <source>
        <dbReference type="ARBA" id="ARBA00004496"/>
    </source>
</evidence>
<keyword evidence="2" id="KW-0963">Cytoplasm</keyword>
<evidence type="ECO:0000256" key="5">
    <source>
        <dbReference type="ARBA" id="ARBA00023015"/>
    </source>
</evidence>
<dbReference type="InterPro" id="IPR001789">
    <property type="entry name" value="Sig_transdc_resp-reg_receiver"/>
</dbReference>
<dbReference type="Gene3D" id="1.10.10.60">
    <property type="entry name" value="Homeodomain-like"/>
    <property type="match status" value="2"/>
</dbReference>
<dbReference type="InterPro" id="IPR009057">
    <property type="entry name" value="Homeodomain-like_sf"/>
</dbReference>
<keyword evidence="4" id="KW-0902">Two-component regulatory system</keyword>
<feature type="domain" description="Response regulatory" evidence="10">
    <location>
        <begin position="5"/>
        <end position="122"/>
    </location>
</feature>
<dbReference type="Gene3D" id="3.40.50.2300">
    <property type="match status" value="1"/>
</dbReference>
<feature type="domain" description="HTH araC/xylS-type" evidence="9">
    <location>
        <begin position="244"/>
        <end position="342"/>
    </location>
</feature>
<comment type="subcellular location">
    <subcellularLocation>
        <location evidence="1">Cytoplasm</location>
    </subcellularLocation>
</comment>
<evidence type="ECO:0000259" key="10">
    <source>
        <dbReference type="PROSITE" id="PS50110"/>
    </source>
</evidence>
<dbReference type="PANTHER" id="PTHR42713">
    <property type="entry name" value="HISTIDINE KINASE-RELATED"/>
    <property type="match status" value="1"/>
</dbReference>
<dbReference type="AlphaFoldDB" id="A0A6B8RP32"/>
<sequence>MRMYNALIVDDESLVRKGLRMIFPWEKYKINIIGEAASGESALAFLRTQSVQLVITDITMPGMSGLELLKHVQAFDSTIKVVMLTCHQDFDYIQESLRLGAIDYIVKTQLEDHNLDEILQRIVKHIEIKPIAGVVKTANMTQLNQQIIERWSQVIWVVDDRIYEELIHDSVAISTDHIVDWSSIVASSFESWQLSFPVFTDWKTDGGLPTRLDQLLIWVKELRIELQRWLRKSQYSEDVIYAIVKSIDMIHENPAAHISQTELSKKVNISKSYFSTSFKEILGISFTHYLQRVAIERAKAMIENTNHPIYWIAEQCGFSDQRYFSKLFKEQTGILPSELRQNLHNR</sequence>
<keyword evidence="12" id="KW-1185">Reference proteome</keyword>
<dbReference type="PANTHER" id="PTHR42713:SF3">
    <property type="entry name" value="TRANSCRIPTIONAL REGULATORY PROTEIN HPTR"/>
    <property type="match status" value="1"/>
</dbReference>
<evidence type="ECO:0000259" key="9">
    <source>
        <dbReference type="PROSITE" id="PS01124"/>
    </source>
</evidence>
<dbReference type="PROSITE" id="PS01124">
    <property type="entry name" value="HTH_ARAC_FAMILY_2"/>
    <property type="match status" value="1"/>
</dbReference>
<evidence type="ECO:0000256" key="8">
    <source>
        <dbReference type="PROSITE-ProRule" id="PRU00169"/>
    </source>
</evidence>
<evidence type="ECO:0000256" key="4">
    <source>
        <dbReference type="ARBA" id="ARBA00023012"/>
    </source>
</evidence>
<protein>
    <submittedName>
        <fullName evidence="11">Response regulator</fullName>
    </submittedName>
</protein>
<keyword evidence="6" id="KW-0238">DNA-binding</keyword>
<reference evidence="12" key="1">
    <citation type="submission" date="2018-11" db="EMBL/GenBank/DDBJ databases">
        <title>Complete genome sequence of Paenibacillus sp. ML311-T8.</title>
        <authorList>
            <person name="Nam Y.-D."/>
            <person name="Kang J."/>
            <person name="Chung W.-H."/>
            <person name="Park Y.S."/>
        </authorList>
    </citation>
    <scope>NUCLEOTIDE SEQUENCE [LARGE SCALE GENOMIC DNA]</scope>
    <source>
        <strain evidence="12">ML311-T8</strain>
    </source>
</reference>
<dbReference type="GO" id="GO:0043565">
    <property type="term" value="F:sequence-specific DNA binding"/>
    <property type="evidence" value="ECO:0007669"/>
    <property type="project" value="InterPro"/>
</dbReference>
<dbReference type="SUPFAM" id="SSF52172">
    <property type="entry name" value="CheY-like"/>
    <property type="match status" value="1"/>
</dbReference>
<dbReference type="InterPro" id="IPR020449">
    <property type="entry name" value="Tscrpt_reg_AraC-type_HTH"/>
</dbReference>
<keyword evidence="7" id="KW-0804">Transcription</keyword>
<dbReference type="PROSITE" id="PS50110">
    <property type="entry name" value="RESPONSE_REGULATORY"/>
    <property type="match status" value="1"/>
</dbReference>
<dbReference type="SMART" id="SM00448">
    <property type="entry name" value="REC"/>
    <property type="match status" value="1"/>
</dbReference>
<dbReference type="GO" id="GO:0003700">
    <property type="term" value="F:DNA-binding transcription factor activity"/>
    <property type="evidence" value="ECO:0007669"/>
    <property type="project" value="InterPro"/>
</dbReference>
<evidence type="ECO:0000256" key="6">
    <source>
        <dbReference type="ARBA" id="ARBA00023125"/>
    </source>
</evidence>
<dbReference type="KEGG" id="ppsc:EHS13_21430"/>
<name>A0A6B8RP32_9BACL</name>
<dbReference type="InterPro" id="IPR018060">
    <property type="entry name" value="HTH_AraC"/>
</dbReference>
<keyword evidence="3 8" id="KW-0597">Phosphoprotein</keyword>
<dbReference type="EMBL" id="CP034235">
    <property type="protein sequence ID" value="QGQ97263.1"/>
    <property type="molecule type" value="Genomic_DNA"/>
</dbReference>
<dbReference type="InterPro" id="IPR011006">
    <property type="entry name" value="CheY-like_superfamily"/>
</dbReference>
<evidence type="ECO:0000313" key="11">
    <source>
        <dbReference type="EMBL" id="QGQ97263.1"/>
    </source>
</evidence>